<dbReference type="EMBL" id="KI630281">
    <property type="protein sequence ID" value="EYU42658.1"/>
    <property type="molecule type" value="Genomic_DNA"/>
</dbReference>
<protein>
    <submittedName>
        <fullName evidence="1">Uncharacterized protein</fullName>
    </submittedName>
</protein>
<keyword evidence="2" id="KW-1185">Reference proteome</keyword>
<gene>
    <name evidence="1" type="ORF">MIMGU_mgv1a0058601mg</name>
</gene>
<name>A0A022RSB5_ERYGU</name>
<evidence type="ECO:0000313" key="1">
    <source>
        <dbReference type="EMBL" id="EYU42658.1"/>
    </source>
</evidence>
<proteinExistence type="predicted"/>
<accession>A0A022RSB5</accession>
<feature type="non-terminal residue" evidence="1">
    <location>
        <position position="13"/>
    </location>
</feature>
<sequence length="13" mass="1489">MAANPQSQHRCVF</sequence>
<evidence type="ECO:0000313" key="2">
    <source>
        <dbReference type="Proteomes" id="UP000030748"/>
    </source>
</evidence>
<organism evidence="1 2">
    <name type="scientific">Erythranthe guttata</name>
    <name type="common">Yellow monkey flower</name>
    <name type="synonym">Mimulus guttatus</name>
    <dbReference type="NCBI Taxonomy" id="4155"/>
    <lineage>
        <taxon>Eukaryota</taxon>
        <taxon>Viridiplantae</taxon>
        <taxon>Streptophyta</taxon>
        <taxon>Embryophyta</taxon>
        <taxon>Tracheophyta</taxon>
        <taxon>Spermatophyta</taxon>
        <taxon>Magnoliopsida</taxon>
        <taxon>eudicotyledons</taxon>
        <taxon>Gunneridae</taxon>
        <taxon>Pentapetalae</taxon>
        <taxon>asterids</taxon>
        <taxon>lamiids</taxon>
        <taxon>Lamiales</taxon>
        <taxon>Phrymaceae</taxon>
        <taxon>Erythranthe</taxon>
    </lineage>
</organism>
<reference evidence="1 2" key="1">
    <citation type="journal article" date="2013" name="Proc. Natl. Acad. Sci. U.S.A.">
        <title>Fine-scale variation in meiotic recombination in Mimulus inferred from population shotgun sequencing.</title>
        <authorList>
            <person name="Hellsten U."/>
            <person name="Wright K.M."/>
            <person name="Jenkins J."/>
            <person name="Shu S."/>
            <person name="Yuan Y."/>
            <person name="Wessler S.R."/>
            <person name="Schmutz J."/>
            <person name="Willis J.H."/>
            <person name="Rokhsar D.S."/>
        </authorList>
    </citation>
    <scope>NUCLEOTIDE SEQUENCE [LARGE SCALE GENOMIC DNA]</scope>
    <source>
        <strain evidence="2">cv. DUN x IM62</strain>
    </source>
</reference>
<dbReference type="Proteomes" id="UP000030748">
    <property type="component" value="Unassembled WGS sequence"/>
</dbReference>